<evidence type="ECO:0000256" key="5">
    <source>
        <dbReference type="ARBA" id="ARBA00023163"/>
    </source>
</evidence>
<proteinExistence type="predicted"/>
<feature type="domain" description="OmpR/PhoB-type" evidence="9">
    <location>
        <begin position="141"/>
        <end position="234"/>
    </location>
</feature>
<dbReference type="Gene3D" id="1.10.10.10">
    <property type="entry name" value="Winged helix-like DNA-binding domain superfamily/Winged helix DNA-binding domain"/>
    <property type="match status" value="1"/>
</dbReference>
<dbReference type="RefSeq" id="WP_280880935.1">
    <property type="nucleotide sequence ID" value="NZ_JARXVH010000015.1"/>
</dbReference>
<protein>
    <submittedName>
        <fullName evidence="10">DNA-binding response OmpR family regulator</fullName>
    </submittedName>
</protein>
<keyword evidence="4 7" id="KW-0238">DNA-binding</keyword>
<dbReference type="EMBL" id="JARXVH010000015">
    <property type="protein sequence ID" value="MDH6220172.1"/>
    <property type="molecule type" value="Genomic_DNA"/>
</dbReference>
<evidence type="ECO:0000313" key="11">
    <source>
        <dbReference type="Proteomes" id="UP001160499"/>
    </source>
</evidence>
<dbReference type="Pfam" id="PF00072">
    <property type="entry name" value="Response_reg"/>
    <property type="match status" value="1"/>
</dbReference>
<evidence type="ECO:0000256" key="4">
    <source>
        <dbReference type="ARBA" id="ARBA00023125"/>
    </source>
</evidence>
<organism evidence="10 11">
    <name type="scientific">Streptomyces pseudovenezuelae</name>
    <dbReference type="NCBI Taxonomy" id="67350"/>
    <lineage>
        <taxon>Bacteria</taxon>
        <taxon>Bacillati</taxon>
        <taxon>Actinomycetota</taxon>
        <taxon>Actinomycetes</taxon>
        <taxon>Kitasatosporales</taxon>
        <taxon>Streptomycetaceae</taxon>
        <taxon>Streptomyces</taxon>
        <taxon>Streptomyces aurantiacus group</taxon>
    </lineage>
</organism>
<accession>A0ABT6LV36</accession>
<dbReference type="SMART" id="SM00448">
    <property type="entry name" value="REC"/>
    <property type="match status" value="1"/>
</dbReference>
<dbReference type="SMART" id="SM00862">
    <property type="entry name" value="Trans_reg_C"/>
    <property type="match status" value="1"/>
</dbReference>
<keyword evidence="1" id="KW-0597">Phosphoprotein</keyword>
<evidence type="ECO:0000256" key="2">
    <source>
        <dbReference type="ARBA" id="ARBA00023012"/>
    </source>
</evidence>
<dbReference type="Gene3D" id="6.10.250.690">
    <property type="match status" value="1"/>
</dbReference>
<name>A0ABT6LV36_9ACTN</name>
<dbReference type="InterPro" id="IPR001789">
    <property type="entry name" value="Sig_transdc_resp-reg_receiver"/>
</dbReference>
<keyword evidence="2" id="KW-0902">Two-component regulatory system</keyword>
<dbReference type="Gene3D" id="3.40.50.2300">
    <property type="match status" value="1"/>
</dbReference>
<evidence type="ECO:0000259" key="9">
    <source>
        <dbReference type="PROSITE" id="PS51755"/>
    </source>
</evidence>
<gene>
    <name evidence="10" type="ORF">M2283_007512</name>
</gene>
<dbReference type="Proteomes" id="UP001160499">
    <property type="component" value="Unassembled WGS sequence"/>
</dbReference>
<evidence type="ECO:0000256" key="3">
    <source>
        <dbReference type="ARBA" id="ARBA00023015"/>
    </source>
</evidence>
<dbReference type="GO" id="GO:0003677">
    <property type="term" value="F:DNA binding"/>
    <property type="evidence" value="ECO:0007669"/>
    <property type="project" value="UniProtKB-KW"/>
</dbReference>
<dbReference type="InterPro" id="IPR011006">
    <property type="entry name" value="CheY-like_superfamily"/>
</dbReference>
<comment type="caution">
    <text evidence="6">Lacks conserved residue(s) required for the propagation of feature annotation.</text>
</comment>
<evidence type="ECO:0000256" key="1">
    <source>
        <dbReference type="ARBA" id="ARBA00022553"/>
    </source>
</evidence>
<dbReference type="InterPro" id="IPR001867">
    <property type="entry name" value="OmpR/PhoB-type_DNA-bd"/>
</dbReference>
<dbReference type="SUPFAM" id="SSF52172">
    <property type="entry name" value="CheY-like"/>
    <property type="match status" value="1"/>
</dbReference>
<dbReference type="PANTHER" id="PTHR48111:SF1">
    <property type="entry name" value="TWO-COMPONENT RESPONSE REGULATOR ORR33"/>
    <property type="match status" value="1"/>
</dbReference>
<feature type="domain" description="Response regulatory" evidence="8">
    <location>
        <begin position="20"/>
        <end position="131"/>
    </location>
</feature>
<comment type="caution">
    <text evidence="10">The sequence shown here is derived from an EMBL/GenBank/DDBJ whole genome shotgun (WGS) entry which is preliminary data.</text>
</comment>
<sequence>MGLPLPSAAPEMCGDAGPWTILVVESDEVNREILVADLSRSGQNVRAVESGEEALEGAAESDLVLLGMKLKDLDGLHVCRLLRAATDTPVIFIGSAASELDTVLALRAGGDDYLARPYRLRELMARIGAVMRRAHTCTQLPPFLERGKLRIDVQKREVTYGGRSARLTLKEFDLLLLLARNSGRVISRDEIVSEVWGNSWSQRTIDTHVSNLRSKLGDRGLIVSVRGVGFMLAKT</sequence>
<evidence type="ECO:0000256" key="7">
    <source>
        <dbReference type="PROSITE-ProRule" id="PRU01091"/>
    </source>
</evidence>
<dbReference type="InterPro" id="IPR039420">
    <property type="entry name" value="WalR-like"/>
</dbReference>
<evidence type="ECO:0000313" key="10">
    <source>
        <dbReference type="EMBL" id="MDH6220172.1"/>
    </source>
</evidence>
<reference evidence="10 11" key="1">
    <citation type="submission" date="2023-04" db="EMBL/GenBank/DDBJ databases">
        <title>Forest soil microbial communities from Buena Vista Peninsula, Colon Province, Panama.</title>
        <authorList>
            <person name="Bouskill N."/>
        </authorList>
    </citation>
    <scope>NUCLEOTIDE SEQUENCE [LARGE SCALE GENOMIC DNA]</scope>
    <source>
        <strain evidence="10 11">GGS1</strain>
    </source>
</reference>
<evidence type="ECO:0000256" key="6">
    <source>
        <dbReference type="PROSITE-ProRule" id="PRU00169"/>
    </source>
</evidence>
<dbReference type="PROSITE" id="PS51755">
    <property type="entry name" value="OMPR_PHOB"/>
    <property type="match status" value="1"/>
</dbReference>
<dbReference type="InterPro" id="IPR036388">
    <property type="entry name" value="WH-like_DNA-bd_sf"/>
</dbReference>
<keyword evidence="11" id="KW-1185">Reference proteome</keyword>
<evidence type="ECO:0000259" key="8">
    <source>
        <dbReference type="PROSITE" id="PS50110"/>
    </source>
</evidence>
<dbReference type="CDD" id="cd00383">
    <property type="entry name" value="trans_reg_C"/>
    <property type="match status" value="1"/>
</dbReference>
<keyword evidence="3" id="KW-0805">Transcription regulation</keyword>
<dbReference type="Pfam" id="PF00486">
    <property type="entry name" value="Trans_reg_C"/>
    <property type="match status" value="1"/>
</dbReference>
<feature type="DNA-binding region" description="OmpR/PhoB-type" evidence="7">
    <location>
        <begin position="141"/>
        <end position="234"/>
    </location>
</feature>
<dbReference type="PROSITE" id="PS50110">
    <property type="entry name" value="RESPONSE_REGULATORY"/>
    <property type="match status" value="1"/>
</dbReference>
<dbReference type="PANTHER" id="PTHR48111">
    <property type="entry name" value="REGULATOR OF RPOS"/>
    <property type="match status" value="1"/>
</dbReference>
<keyword evidence="5" id="KW-0804">Transcription</keyword>